<organism evidence="2 3">
    <name type="scientific">Methylobacter tundripaludum (strain ATCC BAA-1195 / DSM 17260 / SV96)</name>
    <dbReference type="NCBI Taxonomy" id="697282"/>
    <lineage>
        <taxon>Bacteria</taxon>
        <taxon>Pseudomonadati</taxon>
        <taxon>Pseudomonadota</taxon>
        <taxon>Gammaproteobacteria</taxon>
        <taxon>Methylococcales</taxon>
        <taxon>Methylococcaceae</taxon>
        <taxon>Methylobacter</taxon>
    </lineage>
</organism>
<evidence type="ECO:0000256" key="1">
    <source>
        <dbReference type="SAM" id="Phobius"/>
    </source>
</evidence>
<protein>
    <submittedName>
        <fullName evidence="2">Uncharacterized protein</fullName>
    </submittedName>
</protein>
<keyword evidence="1" id="KW-0472">Membrane</keyword>
<evidence type="ECO:0000313" key="2">
    <source>
        <dbReference type="EMBL" id="EGW21226.1"/>
    </source>
</evidence>
<keyword evidence="3" id="KW-1185">Reference proteome</keyword>
<sequence>MNQLSAADMEQLIRLIDFLLISVGLSALILGAFVGWYFRGQYDFNQWLKRGIWCDDCAPEVERIPGQGVDK</sequence>
<proteinExistence type="predicted"/>
<accession>G3IYS5</accession>
<feature type="transmembrane region" description="Helical" evidence="1">
    <location>
        <begin position="12"/>
        <end position="38"/>
    </location>
</feature>
<dbReference type="AlphaFoldDB" id="G3IYS5"/>
<reference evidence="2 3" key="1">
    <citation type="submission" date="2011-06" db="EMBL/GenBank/DDBJ databases">
        <title>Genomic sequence of Methylobacter tundripaludum SV96.</title>
        <authorList>
            <consortium name="US DOE Joint Genome Institute"/>
            <person name="Lucas S."/>
            <person name="Han J."/>
            <person name="Lapidus A."/>
            <person name="Cheng J.-F."/>
            <person name="Goodwin L."/>
            <person name="Pitluck S."/>
            <person name="Held B."/>
            <person name="Detter J.C."/>
            <person name="Han C."/>
            <person name="Tapia R."/>
            <person name="Land M."/>
            <person name="Hauser L."/>
            <person name="Kyrpides N."/>
            <person name="Ivanova N."/>
            <person name="Ovchinnikova G."/>
            <person name="Pagani I."/>
            <person name="Klotz M.G."/>
            <person name="Dispirito A.A."/>
            <person name="Murrell J.C."/>
            <person name="Dunfield P."/>
            <person name="Kalyuzhnaya M.G."/>
            <person name="Svenning M."/>
            <person name="Trotsenko Y.A."/>
            <person name="Stein L.Y."/>
            <person name="Woyke T."/>
        </authorList>
    </citation>
    <scope>NUCLEOTIDE SEQUENCE [LARGE SCALE GENOMIC DNA]</scope>
    <source>
        <strain evidence="3">ATCC BAA-1195 / DSM 17260 / SV96</strain>
    </source>
</reference>
<dbReference type="Proteomes" id="UP000004664">
    <property type="component" value="Unassembled WGS sequence"/>
</dbReference>
<keyword evidence="1" id="KW-0812">Transmembrane</keyword>
<dbReference type="EMBL" id="JH109153">
    <property type="protein sequence ID" value="EGW21226.1"/>
    <property type="molecule type" value="Genomic_DNA"/>
</dbReference>
<dbReference type="STRING" id="697282.Mettu_4391"/>
<keyword evidence="1" id="KW-1133">Transmembrane helix</keyword>
<dbReference type="HOGENOM" id="CLU_2735481_0_0_6"/>
<dbReference type="RefSeq" id="WP_006893734.1">
    <property type="nucleotide sequence ID" value="NZ_JH109153.1"/>
</dbReference>
<name>G3IYS5_METTV</name>
<gene>
    <name evidence="2" type="ORF">Mettu_4391</name>
</gene>
<evidence type="ECO:0000313" key="3">
    <source>
        <dbReference type="Proteomes" id="UP000004664"/>
    </source>
</evidence>